<dbReference type="GO" id="GO:0005737">
    <property type="term" value="C:cytoplasm"/>
    <property type="evidence" value="ECO:0007669"/>
    <property type="project" value="TreeGrafter"/>
</dbReference>
<dbReference type="Pfam" id="PF02668">
    <property type="entry name" value="TauD"/>
    <property type="match status" value="1"/>
</dbReference>
<accession>A0A1W2BWH0</accession>
<dbReference type="GO" id="GO:0000908">
    <property type="term" value="F:taurine dioxygenase activity"/>
    <property type="evidence" value="ECO:0007669"/>
    <property type="project" value="TreeGrafter"/>
</dbReference>
<evidence type="ECO:0000313" key="8">
    <source>
        <dbReference type="Proteomes" id="UP000192708"/>
    </source>
</evidence>
<dbReference type="AlphaFoldDB" id="A0A1W2BWH0"/>
<evidence type="ECO:0000256" key="2">
    <source>
        <dbReference type="ARBA" id="ARBA00022723"/>
    </source>
</evidence>
<proteinExistence type="inferred from homology"/>
<sequence length="287" mass="32165">MTTLKVHKLADALGAEISGVDLSKPIAKEDLAQILNAWKEHLVLRFRGRELSDPQLLDVTRNFGEIDPPGPNSYGKPFLADFPEMNVISNIKVGDQAIGGLGDGEASWHADMTYIENPPKGSFLHALEIPKEGGNTSWSNMYLAYQTLPDALKKEIKGLKAIHDSTYNSAGMIRKGMKDVTDPREAPGAHHPLVSVHPETGLPTLFLGRRRNSYILGMDLEASNQLLDELWDHAAKPEFTFTQIWQLHDLILWDNRCTLHRRDSFDPNARRLMHRTQIKGSSVIPFE</sequence>
<evidence type="ECO:0000256" key="3">
    <source>
        <dbReference type="ARBA" id="ARBA00022964"/>
    </source>
</evidence>
<dbReference type="Proteomes" id="UP000192708">
    <property type="component" value="Unassembled WGS sequence"/>
</dbReference>
<keyword evidence="8" id="KW-1185">Reference proteome</keyword>
<evidence type="ECO:0000256" key="1">
    <source>
        <dbReference type="ARBA" id="ARBA00005896"/>
    </source>
</evidence>
<evidence type="ECO:0000313" key="7">
    <source>
        <dbReference type="EMBL" id="SMC77355.1"/>
    </source>
</evidence>
<gene>
    <name evidence="7" type="ORF">SAMN06296008_11639</name>
</gene>
<organism evidence="7 8">
    <name type="scientific">Polynucleobacter kasalickyi</name>
    <dbReference type="NCBI Taxonomy" id="1938817"/>
    <lineage>
        <taxon>Bacteria</taxon>
        <taxon>Pseudomonadati</taxon>
        <taxon>Pseudomonadota</taxon>
        <taxon>Betaproteobacteria</taxon>
        <taxon>Burkholderiales</taxon>
        <taxon>Burkholderiaceae</taxon>
        <taxon>Polynucleobacter</taxon>
    </lineage>
</organism>
<dbReference type="GO" id="GO:0046872">
    <property type="term" value="F:metal ion binding"/>
    <property type="evidence" value="ECO:0007669"/>
    <property type="project" value="UniProtKB-KW"/>
</dbReference>
<dbReference type="OrthoDB" id="581608at2"/>
<dbReference type="RefSeq" id="WP_084285504.1">
    <property type="nucleotide sequence ID" value="NZ_FWXJ01000016.1"/>
</dbReference>
<dbReference type="SUPFAM" id="SSF51197">
    <property type="entry name" value="Clavaminate synthase-like"/>
    <property type="match status" value="1"/>
</dbReference>
<dbReference type="InterPro" id="IPR051323">
    <property type="entry name" value="AtsK-like"/>
</dbReference>
<dbReference type="PANTHER" id="PTHR30468:SF1">
    <property type="entry name" value="ALPHA-KETOGLUTARATE-DEPENDENT SULFONATE DIOXYGENASE"/>
    <property type="match status" value="1"/>
</dbReference>
<keyword evidence="5" id="KW-0408">Iron</keyword>
<evidence type="ECO:0000259" key="6">
    <source>
        <dbReference type="Pfam" id="PF02668"/>
    </source>
</evidence>
<comment type="similarity">
    <text evidence="1">Belongs to the TfdA dioxygenase family.</text>
</comment>
<dbReference type="EMBL" id="FWXJ01000016">
    <property type="protein sequence ID" value="SMC77355.1"/>
    <property type="molecule type" value="Genomic_DNA"/>
</dbReference>
<dbReference type="PANTHER" id="PTHR30468">
    <property type="entry name" value="ALPHA-KETOGLUTARATE-DEPENDENT SULFONATE DIOXYGENASE"/>
    <property type="match status" value="1"/>
</dbReference>
<evidence type="ECO:0000256" key="4">
    <source>
        <dbReference type="ARBA" id="ARBA00023002"/>
    </source>
</evidence>
<dbReference type="Gene3D" id="3.60.130.10">
    <property type="entry name" value="Clavaminate synthase-like"/>
    <property type="match status" value="1"/>
</dbReference>
<dbReference type="InterPro" id="IPR042098">
    <property type="entry name" value="TauD-like_sf"/>
</dbReference>
<dbReference type="InterPro" id="IPR003819">
    <property type="entry name" value="TauD/TfdA-like"/>
</dbReference>
<dbReference type="STRING" id="1938817.SAMN06296008_11639"/>
<name>A0A1W2BWH0_9BURK</name>
<keyword evidence="3 7" id="KW-0223">Dioxygenase</keyword>
<dbReference type="GO" id="GO:0006790">
    <property type="term" value="P:sulfur compound metabolic process"/>
    <property type="evidence" value="ECO:0007669"/>
    <property type="project" value="TreeGrafter"/>
</dbReference>
<protein>
    <submittedName>
        <fullName evidence="7">Taurine dioxygenase</fullName>
    </submittedName>
</protein>
<evidence type="ECO:0000256" key="5">
    <source>
        <dbReference type="ARBA" id="ARBA00023004"/>
    </source>
</evidence>
<keyword evidence="4" id="KW-0560">Oxidoreductase</keyword>
<keyword evidence="2" id="KW-0479">Metal-binding</keyword>
<feature type="domain" description="TauD/TfdA-like" evidence="6">
    <location>
        <begin position="6"/>
        <end position="276"/>
    </location>
</feature>
<reference evidence="7 8" key="1">
    <citation type="submission" date="2017-04" db="EMBL/GenBank/DDBJ databases">
        <authorList>
            <person name="Afonso C.L."/>
            <person name="Miller P.J."/>
            <person name="Scott M.A."/>
            <person name="Spackman E."/>
            <person name="Goraichik I."/>
            <person name="Dimitrov K.M."/>
            <person name="Suarez D.L."/>
            <person name="Swayne D.E."/>
        </authorList>
    </citation>
    <scope>NUCLEOTIDE SEQUENCE [LARGE SCALE GENOMIC DNA]</scope>
    <source>
        <strain evidence="7 8">VK13</strain>
    </source>
</reference>